<evidence type="ECO:0000256" key="1">
    <source>
        <dbReference type="SAM" id="MobiDB-lite"/>
    </source>
</evidence>
<comment type="caution">
    <text evidence="2">The sequence shown here is derived from an EMBL/GenBank/DDBJ whole genome shotgun (WGS) entry which is preliminary data.</text>
</comment>
<feature type="region of interest" description="Disordered" evidence="1">
    <location>
        <begin position="1"/>
        <end position="25"/>
    </location>
</feature>
<accession>A0ABD3HTV4</accession>
<organism evidence="2 3">
    <name type="scientific">Riccia sorocarpa</name>
    <dbReference type="NCBI Taxonomy" id="122646"/>
    <lineage>
        <taxon>Eukaryota</taxon>
        <taxon>Viridiplantae</taxon>
        <taxon>Streptophyta</taxon>
        <taxon>Embryophyta</taxon>
        <taxon>Marchantiophyta</taxon>
        <taxon>Marchantiopsida</taxon>
        <taxon>Marchantiidae</taxon>
        <taxon>Marchantiales</taxon>
        <taxon>Ricciaceae</taxon>
        <taxon>Riccia</taxon>
    </lineage>
</organism>
<dbReference type="EMBL" id="JBJQOH010000003">
    <property type="protein sequence ID" value="KAL3694873.1"/>
    <property type="molecule type" value="Genomic_DNA"/>
</dbReference>
<reference evidence="2 3" key="1">
    <citation type="submission" date="2024-09" db="EMBL/GenBank/DDBJ databases">
        <title>Chromosome-scale assembly of Riccia sorocarpa.</title>
        <authorList>
            <person name="Paukszto L."/>
        </authorList>
    </citation>
    <scope>NUCLEOTIDE SEQUENCE [LARGE SCALE GENOMIC DNA]</scope>
    <source>
        <strain evidence="2">LP-2024</strain>
        <tissue evidence="2">Aerial parts of the thallus</tissue>
    </source>
</reference>
<proteinExistence type="predicted"/>
<gene>
    <name evidence="2" type="ORF">R1sor_008524</name>
</gene>
<evidence type="ECO:0000313" key="3">
    <source>
        <dbReference type="Proteomes" id="UP001633002"/>
    </source>
</evidence>
<sequence>MADQSPLDEWHRLSPDQHRPPTNRSGVMANVLTYLVHHLAKRITRWKSSKIVYRLENANRTLTNSIECHLESNIGHTRTKNPPARIEKRKSRMREDQCQRMETGEAVTPVGKMDAPPSITGSPNKYKNLFILLI</sequence>
<evidence type="ECO:0000313" key="2">
    <source>
        <dbReference type="EMBL" id="KAL3694873.1"/>
    </source>
</evidence>
<feature type="region of interest" description="Disordered" evidence="1">
    <location>
        <begin position="73"/>
        <end position="119"/>
    </location>
</feature>
<feature type="compositionally biased region" description="Basic and acidic residues" evidence="1">
    <location>
        <begin position="93"/>
        <end position="103"/>
    </location>
</feature>
<dbReference type="Proteomes" id="UP001633002">
    <property type="component" value="Unassembled WGS sequence"/>
</dbReference>
<dbReference type="AlphaFoldDB" id="A0ABD3HTV4"/>
<feature type="compositionally biased region" description="Basic and acidic residues" evidence="1">
    <location>
        <begin position="8"/>
        <end position="19"/>
    </location>
</feature>
<name>A0ABD3HTV4_9MARC</name>
<keyword evidence="3" id="KW-1185">Reference proteome</keyword>
<protein>
    <submittedName>
        <fullName evidence="2">Uncharacterized protein</fullName>
    </submittedName>
</protein>